<evidence type="ECO:0000313" key="5">
    <source>
        <dbReference type="Proteomes" id="UP000231192"/>
    </source>
</evidence>
<proteinExistence type="predicted"/>
<dbReference type="InterPro" id="IPR001537">
    <property type="entry name" value="SpoU_MeTrfase"/>
</dbReference>
<dbReference type="GO" id="GO:0006396">
    <property type="term" value="P:RNA processing"/>
    <property type="evidence" value="ECO:0007669"/>
    <property type="project" value="InterPro"/>
</dbReference>
<dbReference type="GO" id="GO:0032259">
    <property type="term" value="P:methylation"/>
    <property type="evidence" value="ECO:0007669"/>
    <property type="project" value="UniProtKB-KW"/>
</dbReference>
<evidence type="ECO:0000256" key="1">
    <source>
        <dbReference type="ARBA" id="ARBA00022603"/>
    </source>
</evidence>
<gene>
    <name evidence="4" type="ORF">COU18_00155</name>
</gene>
<reference evidence="5" key="1">
    <citation type="submission" date="2017-09" db="EMBL/GenBank/DDBJ databases">
        <title>Depth-based differentiation of microbial function through sediment-hosted aquifers and enrichment of novel symbionts in the deep terrestrial subsurface.</title>
        <authorList>
            <person name="Probst A.J."/>
            <person name="Ladd B."/>
            <person name="Jarett J.K."/>
            <person name="Geller-Mcgrath D.E."/>
            <person name="Sieber C.M.K."/>
            <person name="Emerson J.B."/>
            <person name="Anantharaman K."/>
            <person name="Thomas B.C."/>
            <person name="Malmstrom R."/>
            <person name="Stieglmeier M."/>
            <person name="Klingl A."/>
            <person name="Woyke T."/>
            <person name="Ryan C.M."/>
            <person name="Banfield J.F."/>
        </authorList>
    </citation>
    <scope>NUCLEOTIDE SEQUENCE [LARGE SCALE GENOMIC DNA]</scope>
</reference>
<dbReference type="GO" id="GO:0005829">
    <property type="term" value="C:cytosol"/>
    <property type="evidence" value="ECO:0007669"/>
    <property type="project" value="TreeGrafter"/>
</dbReference>
<evidence type="ECO:0000256" key="2">
    <source>
        <dbReference type="ARBA" id="ARBA00022679"/>
    </source>
</evidence>
<dbReference type="PANTHER" id="PTHR46429">
    <property type="entry name" value="23S RRNA (GUANOSINE-2'-O-)-METHYLTRANSFERASE RLMB"/>
    <property type="match status" value="1"/>
</dbReference>
<sequence>MEVALLLHNVRSAHNVGSIFRTADAAGVSRIYLSGYTPRPVDRFGRAQKEIAKTALGAEGYIPWEYAESPSLFIERLRKKHWSIVGIEQDGRAHDYRSCKLKNPTLCIVGNEVRGMSRALRAQCDRLIEIPMRGRMVRHAHHPRHSGRGKESLNVSVAAGIILFSCIS</sequence>
<dbReference type="InterPro" id="IPR029028">
    <property type="entry name" value="Alpha/beta_knot_MTases"/>
</dbReference>
<keyword evidence="2 4" id="KW-0808">Transferase</keyword>
<dbReference type="Proteomes" id="UP000231192">
    <property type="component" value="Unassembled WGS sequence"/>
</dbReference>
<dbReference type="InterPro" id="IPR004441">
    <property type="entry name" value="rRNA_MeTrfase_TrmH"/>
</dbReference>
<comment type="caution">
    <text evidence="4">The sequence shown here is derived from an EMBL/GenBank/DDBJ whole genome shotgun (WGS) entry which is preliminary data.</text>
</comment>
<dbReference type="GO" id="GO:0003723">
    <property type="term" value="F:RNA binding"/>
    <property type="evidence" value="ECO:0007669"/>
    <property type="project" value="InterPro"/>
</dbReference>
<dbReference type="EMBL" id="PFBK01000002">
    <property type="protein sequence ID" value="PIR84156.1"/>
    <property type="molecule type" value="Genomic_DNA"/>
</dbReference>
<name>A0A2H0UEQ2_9BACT</name>
<protein>
    <submittedName>
        <fullName evidence="4">RNA methyltransferase</fullName>
    </submittedName>
</protein>
<dbReference type="AlphaFoldDB" id="A0A2H0UEQ2"/>
<dbReference type="Gene3D" id="3.40.1280.10">
    <property type="match status" value="1"/>
</dbReference>
<evidence type="ECO:0000313" key="4">
    <source>
        <dbReference type="EMBL" id="PIR84156.1"/>
    </source>
</evidence>
<dbReference type="Pfam" id="PF00588">
    <property type="entry name" value="SpoU_methylase"/>
    <property type="match status" value="1"/>
</dbReference>
<organism evidence="4 5">
    <name type="scientific">Candidatus Kaiserbacteria bacterium CG10_big_fil_rev_8_21_14_0_10_51_14</name>
    <dbReference type="NCBI Taxonomy" id="1974610"/>
    <lineage>
        <taxon>Bacteria</taxon>
        <taxon>Candidatus Kaiseribacteriota</taxon>
    </lineage>
</organism>
<dbReference type="GO" id="GO:0008173">
    <property type="term" value="F:RNA methyltransferase activity"/>
    <property type="evidence" value="ECO:0007669"/>
    <property type="project" value="InterPro"/>
</dbReference>
<feature type="domain" description="tRNA/rRNA methyltransferase SpoU type" evidence="3">
    <location>
        <begin position="3"/>
        <end position="135"/>
    </location>
</feature>
<dbReference type="InterPro" id="IPR029026">
    <property type="entry name" value="tRNA_m1G_MTases_N"/>
</dbReference>
<keyword evidence="1 4" id="KW-0489">Methyltransferase</keyword>
<accession>A0A2H0UEQ2</accession>
<dbReference type="PANTHER" id="PTHR46429:SF1">
    <property type="entry name" value="23S RRNA (GUANOSINE-2'-O-)-METHYLTRANSFERASE RLMB"/>
    <property type="match status" value="1"/>
</dbReference>
<dbReference type="SUPFAM" id="SSF75217">
    <property type="entry name" value="alpha/beta knot"/>
    <property type="match status" value="1"/>
</dbReference>
<evidence type="ECO:0000259" key="3">
    <source>
        <dbReference type="Pfam" id="PF00588"/>
    </source>
</evidence>